<reference evidence="2" key="1">
    <citation type="journal article" date="2019" name="Int. J. Syst. Evol. Microbiol.">
        <title>The Global Catalogue of Microorganisms (GCM) 10K type strain sequencing project: providing services to taxonomists for standard genome sequencing and annotation.</title>
        <authorList>
            <consortium name="The Broad Institute Genomics Platform"/>
            <consortium name="The Broad Institute Genome Sequencing Center for Infectious Disease"/>
            <person name="Wu L."/>
            <person name="Ma J."/>
        </authorList>
    </citation>
    <scope>NUCLEOTIDE SEQUENCE [LARGE SCALE GENOMIC DNA]</scope>
    <source>
        <strain evidence="2">CCUG 55074</strain>
    </source>
</reference>
<proteinExistence type="predicted"/>
<dbReference type="Proteomes" id="UP001597216">
    <property type="component" value="Unassembled WGS sequence"/>
</dbReference>
<dbReference type="EMBL" id="JBHTLQ010000017">
    <property type="protein sequence ID" value="MFD1190822.1"/>
    <property type="molecule type" value="Genomic_DNA"/>
</dbReference>
<accession>A0ABW3T161</accession>
<evidence type="ECO:0008006" key="3">
    <source>
        <dbReference type="Google" id="ProtNLM"/>
    </source>
</evidence>
<evidence type="ECO:0000313" key="2">
    <source>
        <dbReference type="Proteomes" id="UP001597216"/>
    </source>
</evidence>
<comment type="caution">
    <text evidence="1">The sequence shown here is derived from an EMBL/GenBank/DDBJ whole genome shotgun (WGS) entry which is preliminary data.</text>
</comment>
<dbReference type="RefSeq" id="WP_377353430.1">
    <property type="nucleotide sequence ID" value="NZ_JBHTLQ010000017.1"/>
</dbReference>
<name>A0ABW3T161_9CAUL</name>
<keyword evidence="2" id="KW-1185">Reference proteome</keyword>
<sequence length="88" mass="9834">MTRPEPRLITAKEAAAYFSLPVKTFERLRLGRVCFGARVLYDRYALDAHLDEISGLSKPSRLAVIEANDAEAALDRFHHGLRHAAGRS</sequence>
<organism evidence="1 2">
    <name type="scientific">Phenylobacterium conjunctum</name>
    <dbReference type="NCBI Taxonomy" id="1298959"/>
    <lineage>
        <taxon>Bacteria</taxon>
        <taxon>Pseudomonadati</taxon>
        <taxon>Pseudomonadota</taxon>
        <taxon>Alphaproteobacteria</taxon>
        <taxon>Caulobacterales</taxon>
        <taxon>Caulobacteraceae</taxon>
        <taxon>Phenylobacterium</taxon>
    </lineage>
</organism>
<protein>
    <recommendedName>
        <fullName evidence="3">DNA-binding protein</fullName>
    </recommendedName>
</protein>
<gene>
    <name evidence="1" type="ORF">ACFQ27_09540</name>
</gene>
<evidence type="ECO:0000313" key="1">
    <source>
        <dbReference type="EMBL" id="MFD1190822.1"/>
    </source>
</evidence>